<reference evidence="1 2" key="1">
    <citation type="journal article" date="2016" name="Nat. Commun.">
        <title>Thousands of microbial genomes shed light on interconnected biogeochemical processes in an aquifer system.</title>
        <authorList>
            <person name="Anantharaman K."/>
            <person name="Brown C.T."/>
            <person name="Hug L.A."/>
            <person name="Sharon I."/>
            <person name="Castelle C.J."/>
            <person name="Probst A.J."/>
            <person name="Thomas B.C."/>
            <person name="Singh A."/>
            <person name="Wilkins M.J."/>
            <person name="Karaoz U."/>
            <person name="Brodie E.L."/>
            <person name="Williams K.H."/>
            <person name="Hubbard S.S."/>
            <person name="Banfield J.F."/>
        </authorList>
    </citation>
    <scope>NUCLEOTIDE SEQUENCE [LARGE SCALE GENOMIC DNA]</scope>
</reference>
<proteinExistence type="predicted"/>
<evidence type="ECO:0000313" key="1">
    <source>
        <dbReference type="EMBL" id="OGG74173.1"/>
    </source>
</evidence>
<dbReference type="Proteomes" id="UP000178427">
    <property type="component" value="Unassembled WGS sequence"/>
</dbReference>
<evidence type="ECO:0000313" key="2">
    <source>
        <dbReference type="Proteomes" id="UP000178427"/>
    </source>
</evidence>
<sequence>MAEELTGGYLEGPNKGPLAQLFQQLETGESRYKNLIAEQKKFFGGAQESFAEDLAMRFGRIGRDEAEHSYFRDRLRGNILVDLGGGRLCRMLSVAGMYDSSAYINVDSYIAGGFGDLPYDPTKNQYKAFYEHRSGLPGWVQPQHFPHTEPAIVNADMLDFVSRLPDNSVNFTMNGIDYDILGEGALNIKYQWFLAGEIIRTLRPGGIIFGVNFSPIVDQFTGCKEPLTAESQRSGLREHRVPGEGYTSLGARWNSLLVYEKQAQG</sequence>
<gene>
    <name evidence="1" type="ORF">A3A40_00380</name>
</gene>
<name>A0A1F6EKL2_9BACT</name>
<dbReference type="EMBL" id="MFMA01000003">
    <property type="protein sequence ID" value="OGG74173.1"/>
    <property type="molecule type" value="Genomic_DNA"/>
</dbReference>
<evidence type="ECO:0008006" key="3">
    <source>
        <dbReference type="Google" id="ProtNLM"/>
    </source>
</evidence>
<protein>
    <recommendedName>
        <fullName evidence="3">Methyltransferase type 11 domain-containing protein</fullName>
    </recommendedName>
</protein>
<dbReference type="AlphaFoldDB" id="A0A1F6EKL2"/>
<comment type="caution">
    <text evidence="1">The sequence shown here is derived from an EMBL/GenBank/DDBJ whole genome shotgun (WGS) entry which is preliminary data.</text>
</comment>
<organism evidence="1 2">
    <name type="scientific">Candidatus Kaiserbacteria bacterium RIFCSPLOWO2_01_FULL_54_20</name>
    <dbReference type="NCBI Taxonomy" id="1798513"/>
    <lineage>
        <taxon>Bacteria</taxon>
        <taxon>Candidatus Kaiseribacteriota</taxon>
    </lineage>
</organism>
<accession>A0A1F6EKL2</accession>